<comment type="caution">
    <text evidence="2">The sequence shown here is derived from an EMBL/GenBank/DDBJ whole genome shotgun (WGS) entry which is preliminary data.</text>
</comment>
<name>A0ABP0P2C6_9DINO</name>
<keyword evidence="1" id="KW-0175">Coiled coil</keyword>
<sequence>MCLNDSQRAEIFRWKLWATGILVPHDVPHWLSPSFQADSLRAAVGQVFAELEGLQFKLQERKIQVWLLQLKSKHFQAEEQRRLAESAEVERQKVQEELGLSKQEAEKQRRRADSAEACWQKIAQVQANTGLVLLDEAEEQRRLAKAAEVERQKVQEELASSKQEAEKQRRRADSAEALALAEDCAIQANTGLVLLDEAEEQRRLAKAAEVERQKVQEEL</sequence>
<feature type="coiled-coil region" evidence="1">
    <location>
        <begin position="77"/>
        <end position="111"/>
    </location>
</feature>
<keyword evidence="3" id="KW-1185">Reference proteome</keyword>
<evidence type="ECO:0000313" key="2">
    <source>
        <dbReference type="EMBL" id="CAK9070170.1"/>
    </source>
</evidence>
<feature type="coiled-coil region" evidence="1">
    <location>
        <begin position="137"/>
        <end position="218"/>
    </location>
</feature>
<organism evidence="2 3">
    <name type="scientific">Durusdinium trenchii</name>
    <dbReference type="NCBI Taxonomy" id="1381693"/>
    <lineage>
        <taxon>Eukaryota</taxon>
        <taxon>Sar</taxon>
        <taxon>Alveolata</taxon>
        <taxon>Dinophyceae</taxon>
        <taxon>Suessiales</taxon>
        <taxon>Symbiodiniaceae</taxon>
        <taxon>Durusdinium</taxon>
    </lineage>
</organism>
<reference evidence="2 3" key="1">
    <citation type="submission" date="2024-02" db="EMBL/GenBank/DDBJ databases">
        <authorList>
            <person name="Chen Y."/>
            <person name="Shah S."/>
            <person name="Dougan E. K."/>
            <person name="Thang M."/>
            <person name="Chan C."/>
        </authorList>
    </citation>
    <scope>NUCLEOTIDE SEQUENCE [LARGE SCALE GENOMIC DNA]</scope>
</reference>
<feature type="non-terminal residue" evidence="2">
    <location>
        <position position="219"/>
    </location>
</feature>
<proteinExistence type="predicted"/>
<dbReference type="Proteomes" id="UP001642464">
    <property type="component" value="Unassembled WGS sequence"/>
</dbReference>
<evidence type="ECO:0000256" key="1">
    <source>
        <dbReference type="SAM" id="Coils"/>
    </source>
</evidence>
<gene>
    <name evidence="2" type="ORF">SCF082_LOCUS34973</name>
</gene>
<accession>A0ABP0P2C6</accession>
<protein>
    <submittedName>
        <fullName evidence="2">Uncharacterized protein</fullName>
    </submittedName>
</protein>
<dbReference type="EMBL" id="CAXAMM010032713">
    <property type="protein sequence ID" value="CAK9070170.1"/>
    <property type="molecule type" value="Genomic_DNA"/>
</dbReference>
<evidence type="ECO:0000313" key="3">
    <source>
        <dbReference type="Proteomes" id="UP001642464"/>
    </source>
</evidence>